<feature type="transmembrane region" description="Helical" evidence="8">
    <location>
        <begin position="272"/>
        <end position="295"/>
    </location>
</feature>
<evidence type="ECO:0008006" key="12">
    <source>
        <dbReference type="Google" id="ProtNLM"/>
    </source>
</evidence>
<evidence type="ECO:0000256" key="9">
    <source>
        <dbReference type="SAM" id="SignalP"/>
    </source>
</evidence>
<feature type="transmembrane region" description="Helical" evidence="8">
    <location>
        <begin position="307"/>
        <end position="327"/>
    </location>
</feature>
<evidence type="ECO:0000256" key="8">
    <source>
        <dbReference type="SAM" id="Phobius"/>
    </source>
</evidence>
<dbReference type="InterPro" id="IPR003689">
    <property type="entry name" value="ZIP"/>
</dbReference>
<sequence>MAIASFLAGMLPLSLALSQRQLRLTSALGTGVLVGTSLIVIIPEGIETLYSAGTTGHTHTKRNRAPLEAPNHRVALIDDSRTLDLNNTPPRQAHALTFREATAPLDKPENAHPTEKPHDDKDDPKRTSPSPHAYVGLSLISGFILMHLISTLPSLLSARSAPKPLHISLDRLSRGPHDASSPPLSSPSTFSPTSPDPPHDTTRPPATTIGLVIHAAADGIALGASSSASTSSSTKLGLVVFVALMIHKAPAAFGLTSVLLKQGFSKRTARMHLVVFSLAAPVGALVTWVVVSAVGGEGVVGKGEAGIGVLTGCVLLFSGGTFLYVAMHAMQESLGGHSHGGGVEGEQADGYRHVYGGSNGYVEAASYEQQGQKGVTLSETAVAVAGMLLPLITQVGHAH</sequence>
<dbReference type="eggNOG" id="KOG3907">
    <property type="taxonomic scope" value="Eukaryota"/>
</dbReference>
<dbReference type="STRING" id="1168221.R7YRT8"/>
<feature type="compositionally biased region" description="Low complexity" evidence="7">
    <location>
        <begin position="178"/>
        <end position="193"/>
    </location>
</feature>
<reference evidence="11" key="1">
    <citation type="submission" date="2012-06" db="EMBL/GenBank/DDBJ databases">
        <title>The genome sequence of Coniosporium apollinis CBS 100218.</title>
        <authorList>
            <consortium name="The Broad Institute Genome Sequencing Platform"/>
            <person name="Cuomo C."/>
            <person name="Gorbushina A."/>
            <person name="Noack S."/>
            <person name="Walker B."/>
            <person name="Young S.K."/>
            <person name="Zeng Q."/>
            <person name="Gargeya S."/>
            <person name="Fitzgerald M."/>
            <person name="Haas B."/>
            <person name="Abouelleil A."/>
            <person name="Alvarado L."/>
            <person name="Arachchi H.M."/>
            <person name="Berlin A.M."/>
            <person name="Chapman S.B."/>
            <person name="Goldberg J."/>
            <person name="Griggs A."/>
            <person name="Gujja S."/>
            <person name="Hansen M."/>
            <person name="Howarth C."/>
            <person name="Imamovic A."/>
            <person name="Larimer J."/>
            <person name="McCowan C."/>
            <person name="Montmayeur A."/>
            <person name="Murphy C."/>
            <person name="Neiman D."/>
            <person name="Pearson M."/>
            <person name="Priest M."/>
            <person name="Roberts A."/>
            <person name="Saif S."/>
            <person name="Shea T."/>
            <person name="Sisk P."/>
            <person name="Sykes S."/>
            <person name="Wortman J."/>
            <person name="Nusbaum C."/>
            <person name="Birren B."/>
        </authorList>
    </citation>
    <scope>NUCLEOTIDE SEQUENCE [LARGE SCALE GENOMIC DNA]</scope>
    <source>
        <strain evidence="11">CBS 100218</strain>
    </source>
</reference>
<feature type="compositionally biased region" description="Basic and acidic residues" evidence="7">
    <location>
        <begin position="106"/>
        <end position="126"/>
    </location>
</feature>
<gene>
    <name evidence="10" type="ORF">W97_03617</name>
</gene>
<keyword evidence="4 8" id="KW-1133">Transmembrane helix</keyword>
<dbReference type="GO" id="GO:0046873">
    <property type="term" value="F:metal ion transmembrane transporter activity"/>
    <property type="evidence" value="ECO:0007669"/>
    <property type="project" value="InterPro"/>
</dbReference>
<feature type="signal peptide" evidence="9">
    <location>
        <begin position="1"/>
        <end position="16"/>
    </location>
</feature>
<dbReference type="InterPro" id="IPR045891">
    <property type="entry name" value="ZIP9"/>
</dbReference>
<dbReference type="Proteomes" id="UP000016924">
    <property type="component" value="Unassembled WGS sequence"/>
</dbReference>
<organism evidence="10 11">
    <name type="scientific">Coniosporium apollinis (strain CBS 100218)</name>
    <name type="common">Rock-inhabiting black yeast</name>
    <dbReference type="NCBI Taxonomy" id="1168221"/>
    <lineage>
        <taxon>Eukaryota</taxon>
        <taxon>Fungi</taxon>
        <taxon>Dikarya</taxon>
        <taxon>Ascomycota</taxon>
        <taxon>Pezizomycotina</taxon>
        <taxon>Dothideomycetes</taxon>
        <taxon>Dothideomycetes incertae sedis</taxon>
        <taxon>Coniosporium</taxon>
    </lineage>
</organism>
<evidence type="ECO:0000256" key="4">
    <source>
        <dbReference type="ARBA" id="ARBA00022989"/>
    </source>
</evidence>
<keyword evidence="3 8" id="KW-0812">Transmembrane</keyword>
<dbReference type="OMA" id="DDFPSIC"/>
<accession>R7YRT8</accession>
<dbReference type="Pfam" id="PF02535">
    <property type="entry name" value="Zip"/>
    <property type="match status" value="1"/>
</dbReference>
<keyword evidence="9" id="KW-0732">Signal</keyword>
<dbReference type="PANTHER" id="PTHR16133">
    <property type="entry name" value="SOLUTE CARRIER FAMILY 39 ZINC TRANSPORTER , MEMBER 9-RELATED"/>
    <property type="match status" value="1"/>
</dbReference>
<dbReference type="GO" id="GO:0000139">
    <property type="term" value="C:Golgi membrane"/>
    <property type="evidence" value="ECO:0007669"/>
    <property type="project" value="UniProtKB-SubCell"/>
</dbReference>
<dbReference type="RefSeq" id="XP_007779703.1">
    <property type="nucleotide sequence ID" value="XM_007781513.1"/>
</dbReference>
<evidence type="ECO:0000256" key="3">
    <source>
        <dbReference type="ARBA" id="ARBA00022692"/>
    </source>
</evidence>
<feature type="chain" id="PRO_5004450029" description="Zinc/iron permease" evidence="9">
    <location>
        <begin position="17"/>
        <end position="399"/>
    </location>
</feature>
<comment type="subcellular location">
    <subcellularLocation>
        <location evidence="1">Endomembrane system</location>
        <topology evidence="1">Multi-pass membrane protein</topology>
    </subcellularLocation>
    <subcellularLocation>
        <location evidence="2">Golgi apparatus membrane</location>
    </subcellularLocation>
</comment>
<dbReference type="PANTHER" id="PTHR16133:SF0">
    <property type="entry name" value="ZINC_IRON REGULATED TRANSPORTER-RELATED PROTEIN 102B, ISOFORM E"/>
    <property type="match status" value="1"/>
</dbReference>
<keyword evidence="11" id="KW-1185">Reference proteome</keyword>
<dbReference type="AlphaFoldDB" id="R7YRT8"/>
<evidence type="ECO:0000313" key="11">
    <source>
        <dbReference type="Proteomes" id="UP000016924"/>
    </source>
</evidence>
<feature type="region of interest" description="Disordered" evidence="7">
    <location>
        <begin position="168"/>
        <end position="206"/>
    </location>
</feature>
<feature type="region of interest" description="Disordered" evidence="7">
    <location>
        <begin position="98"/>
        <end position="130"/>
    </location>
</feature>
<feature type="transmembrane region" description="Helical" evidence="8">
    <location>
        <begin position="236"/>
        <end position="260"/>
    </location>
</feature>
<evidence type="ECO:0000256" key="6">
    <source>
        <dbReference type="ARBA" id="ARBA00023136"/>
    </source>
</evidence>
<name>R7YRT8_CONA1</name>
<dbReference type="GeneID" id="19900928"/>
<dbReference type="OrthoDB" id="19859at2759"/>
<keyword evidence="6 8" id="KW-0472">Membrane</keyword>
<evidence type="ECO:0000256" key="7">
    <source>
        <dbReference type="SAM" id="MobiDB-lite"/>
    </source>
</evidence>
<proteinExistence type="predicted"/>
<dbReference type="EMBL" id="JH767568">
    <property type="protein sequence ID" value="EON64386.1"/>
    <property type="molecule type" value="Genomic_DNA"/>
</dbReference>
<evidence type="ECO:0000256" key="1">
    <source>
        <dbReference type="ARBA" id="ARBA00004127"/>
    </source>
</evidence>
<evidence type="ECO:0000256" key="2">
    <source>
        <dbReference type="ARBA" id="ARBA00004394"/>
    </source>
</evidence>
<dbReference type="HOGENOM" id="CLU_028824_0_0_1"/>
<dbReference type="GO" id="GO:0006829">
    <property type="term" value="P:zinc ion transport"/>
    <property type="evidence" value="ECO:0007669"/>
    <property type="project" value="InterPro"/>
</dbReference>
<evidence type="ECO:0000256" key="5">
    <source>
        <dbReference type="ARBA" id="ARBA00023034"/>
    </source>
</evidence>
<feature type="transmembrane region" description="Helical" evidence="8">
    <location>
        <begin position="134"/>
        <end position="156"/>
    </location>
</feature>
<protein>
    <recommendedName>
        <fullName evidence="12">Zinc/iron permease</fullName>
    </recommendedName>
</protein>
<feature type="compositionally biased region" description="Basic and acidic residues" evidence="7">
    <location>
        <begin position="168"/>
        <end position="177"/>
    </location>
</feature>
<evidence type="ECO:0000313" key="10">
    <source>
        <dbReference type="EMBL" id="EON64386.1"/>
    </source>
</evidence>
<keyword evidence="5" id="KW-0333">Golgi apparatus</keyword>